<evidence type="ECO:0000313" key="4">
    <source>
        <dbReference type="Proteomes" id="UP000283260"/>
    </source>
</evidence>
<dbReference type="AlphaFoldDB" id="A0A423JGT7"/>
<dbReference type="InterPro" id="IPR014710">
    <property type="entry name" value="RmlC-like_jellyroll"/>
</dbReference>
<reference evidence="3 4" key="1">
    <citation type="submission" date="2016-10" db="EMBL/GenBank/DDBJ databases">
        <title>Comparative genome analysis of multiple Pseudomonas spp. focuses on biocontrol and plant growth promoting traits.</title>
        <authorList>
            <person name="Tao X.-Y."/>
            <person name="Taylor C.G."/>
        </authorList>
    </citation>
    <scope>NUCLEOTIDE SEQUENCE [LARGE SCALE GENOMIC DNA]</scope>
    <source>
        <strain evidence="3 4">94G2</strain>
    </source>
</reference>
<dbReference type="SUPFAM" id="SSF51182">
    <property type="entry name" value="RmlC-like cupins"/>
    <property type="match status" value="1"/>
</dbReference>
<organism evidence="3 4">
    <name type="scientific">Pseudomonas frederiksbergensis</name>
    <dbReference type="NCBI Taxonomy" id="104087"/>
    <lineage>
        <taxon>Bacteria</taxon>
        <taxon>Pseudomonadati</taxon>
        <taxon>Pseudomonadota</taxon>
        <taxon>Gammaproteobacteria</taxon>
        <taxon>Pseudomonadales</taxon>
        <taxon>Pseudomonadaceae</taxon>
        <taxon>Pseudomonas</taxon>
    </lineage>
</organism>
<dbReference type="Pfam" id="PF12973">
    <property type="entry name" value="Cupin_7"/>
    <property type="match status" value="1"/>
</dbReference>
<sequence>MQLSFRKLLTLGAMLIAIQGMTQNATASPEQQSSASILPELINPSQFKWQKTIPQLGKRSPEYAILHEDKATGLTTLMFRTPVAVHIKPHTHQRAETHVVMVGGTHVFESEGVHYKIENGGFFRAPGGVVHEAWLPAGSQTFNILESGWVVDWLNGGPSAEDIDQYPPKVQ</sequence>
<comment type="caution">
    <text evidence="3">The sequence shown here is derived from an EMBL/GenBank/DDBJ whole genome shotgun (WGS) entry which is preliminary data.</text>
</comment>
<protein>
    <recommendedName>
        <fullName evidence="2">ChrR-like cupin domain-containing protein</fullName>
    </recommendedName>
</protein>
<evidence type="ECO:0000259" key="2">
    <source>
        <dbReference type="Pfam" id="PF12973"/>
    </source>
</evidence>
<feature type="signal peptide" evidence="1">
    <location>
        <begin position="1"/>
        <end position="27"/>
    </location>
</feature>
<dbReference type="EMBL" id="MOBL01000001">
    <property type="protein sequence ID" value="RON36885.1"/>
    <property type="molecule type" value="Genomic_DNA"/>
</dbReference>
<gene>
    <name evidence="3" type="ORF">BK661_00495</name>
</gene>
<feature type="domain" description="ChrR-like cupin" evidence="2">
    <location>
        <begin position="41"/>
        <end position="135"/>
    </location>
</feature>
<dbReference type="InterPro" id="IPR025979">
    <property type="entry name" value="ChrR-like_cupin_dom"/>
</dbReference>
<dbReference type="Gene3D" id="2.60.120.10">
    <property type="entry name" value="Jelly Rolls"/>
    <property type="match status" value="1"/>
</dbReference>
<proteinExistence type="predicted"/>
<feature type="chain" id="PRO_5019268371" description="ChrR-like cupin domain-containing protein" evidence="1">
    <location>
        <begin position="28"/>
        <end position="171"/>
    </location>
</feature>
<dbReference type="RefSeq" id="WP_123493903.1">
    <property type="nucleotide sequence ID" value="NZ_JBNDKA010000001.1"/>
</dbReference>
<name>A0A423JGT7_9PSED</name>
<evidence type="ECO:0000256" key="1">
    <source>
        <dbReference type="SAM" id="SignalP"/>
    </source>
</evidence>
<accession>A0A423JGT7</accession>
<dbReference type="Proteomes" id="UP000283260">
    <property type="component" value="Unassembled WGS sequence"/>
</dbReference>
<evidence type="ECO:0000313" key="3">
    <source>
        <dbReference type="EMBL" id="RON36885.1"/>
    </source>
</evidence>
<dbReference type="InterPro" id="IPR011051">
    <property type="entry name" value="RmlC_Cupin_sf"/>
</dbReference>
<keyword evidence="1" id="KW-0732">Signal</keyword>